<keyword evidence="3" id="KW-1185">Reference proteome</keyword>
<gene>
    <name evidence="2" type="ORF">D3H65_11915</name>
</gene>
<name>A0A3B7MMV9_9BACT</name>
<dbReference type="Pfam" id="PF20248">
    <property type="entry name" value="DUF6603"/>
    <property type="match status" value="1"/>
</dbReference>
<sequence length="1088" mass="115377">MSTNVDLKIGVNLEIGSIPVALAAELTTTNTATIYTFNGCVQNAVIDIGSFMSFVGQQFGLDVQLPPELNLEAIIDYVAGQVIYTSPKTGATTTELGVAAKFDLVYSNGGNTDKVTLTFYADTVMQSGSTGTNPYVVGAAIDTDLAFKNLPLVGSIPVFNEYTLKHIGFSYTNADPKTTGKPVTFNIPKVDTSANPLYTRTIGDGKEKNNYSVSTTGDQTSFSLGQGGFSLTAGLMREGSDTAENNFALPMSLPKATPTANPAPYYNNPQNTVQTSPPASPAHWINVNKTFGPVNLQKIGLNYSSGEATFGISAGMSMGGFTLDVQGLCITFPLPLPGMPAGNSVSFDIQGLGMDFSEPGLEIGGAFLKSVDPKTNITNYFGEVIVQVAEFGFKAIGGYAPAQNSNPAAFFIYANLEVPLGGPPFFYVSGLAFGFGVNYALVLPTIETLPTYLLLPNMAPPQGNAQNALTSVIKQLQDGSVIKYEPGEYWVGFGVQFTSFDMVSAFAMLTFSFGVDMQIALLGSCAIVLPEGSPDALASIQVNLVAAITPSTGLINVAGVITPSSYILGPFVKLSGGFAFYLWFAGEHKGDFVVSLGGYHPAFVKPDWYPAVPRIRVTFNLGPFQASGSAYLALTPSMFMAGMAVSATFDATVVKVWFNLGADFLIGWSPFQYEADAYVNIGCSLNVGLFTIKIHVGADLQLWGPPFGGIANVDLDILTITIKFGSDAAAPVPVTWQNLEQNFLPPPVSAKQPAPQQQKLKASRGIKAMSLAAEAPAPLTDEPATTANVSASVSVGLLGKDATSQDGETWDWLVDPDNFNIVTSTTIPANFANWSSGASTTAPIPNDPTQYNSASIDTSVHPYLELAAGTKTYSDTQVWNPDINVKPMKITDVQSVHTIALRKRANTDGKGQFSNFINNVTIDPVLGSSNTALWGDPKLSTNDANTPTLLPETLLGFNITPVPRDPDTVNNVPLIDLLFTGGEETNFSYTSAQPDTSYTLQVKEDDQAQTFNITVSGASSQVLDNSGYVLSALTQTWVSGQRNAILNDLNANGWDTYAAAEVTLTNMSSTEMLTDWPMVAVLSANNAA</sequence>
<evidence type="ECO:0000259" key="1">
    <source>
        <dbReference type="Pfam" id="PF20248"/>
    </source>
</evidence>
<feature type="domain" description="DUF6603" evidence="1">
    <location>
        <begin position="287"/>
        <end position="762"/>
    </location>
</feature>
<dbReference type="EMBL" id="CP032157">
    <property type="protein sequence ID" value="AXY74643.1"/>
    <property type="molecule type" value="Genomic_DNA"/>
</dbReference>
<organism evidence="2 3">
    <name type="scientific">Paraflavitalea soli</name>
    <dbReference type="NCBI Taxonomy" id="2315862"/>
    <lineage>
        <taxon>Bacteria</taxon>
        <taxon>Pseudomonadati</taxon>
        <taxon>Bacteroidota</taxon>
        <taxon>Chitinophagia</taxon>
        <taxon>Chitinophagales</taxon>
        <taxon>Chitinophagaceae</taxon>
        <taxon>Paraflavitalea</taxon>
    </lineage>
</organism>
<protein>
    <recommendedName>
        <fullName evidence="1">DUF6603 domain-containing protein</fullName>
    </recommendedName>
</protein>
<evidence type="ECO:0000313" key="2">
    <source>
        <dbReference type="EMBL" id="AXY74643.1"/>
    </source>
</evidence>
<dbReference type="Proteomes" id="UP000263900">
    <property type="component" value="Chromosome"/>
</dbReference>
<dbReference type="InterPro" id="IPR046538">
    <property type="entry name" value="DUF6603"/>
</dbReference>
<reference evidence="2 3" key="1">
    <citation type="submission" date="2018-09" db="EMBL/GenBank/DDBJ databases">
        <title>Genome sequencing of strain 6GH32-13.</title>
        <authorList>
            <person name="Weon H.-Y."/>
            <person name="Heo J."/>
            <person name="Kwon S.-W."/>
        </authorList>
    </citation>
    <scope>NUCLEOTIDE SEQUENCE [LARGE SCALE GENOMIC DNA]</scope>
    <source>
        <strain evidence="2 3">5GH32-13</strain>
    </source>
</reference>
<evidence type="ECO:0000313" key="3">
    <source>
        <dbReference type="Proteomes" id="UP000263900"/>
    </source>
</evidence>
<dbReference type="AlphaFoldDB" id="A0A3B7MMV9"/>
<dbReference type="KEGG" id="pseg:D3H65_11915"/>
<dbReference type="OrthoDB" id="535891at2"/>
<proteinExistence type="predicted"/>
<dbReference type="RefSeq" id="WP_119050528.1">
    <property type="nucleotide sequence ID" value="NZ_CP032157.1"/>
</dbReference>
<accession>A0A3B7MMV9</accession>